<sequence>MPHTCATEEDPATAGEATPASVMRPTIEDDTASAEVSSTAFADVNEATGRLTPLTGATEDHPPMEEDTASTVEGDTTAPANVLASVFPDVDEAVRRLTLLTGVTEDRAPTAKDPATTAEEAPTSVVVATIEGDITATAEVSSTIVVELDDPIAVVNLAASTIDDD</sequence>
<keyword evidence="3" id="KW-1185">Reference proteome</keyword>
<dbReference type="AlphaFoldDB" id="A0A6G1D6J5"/>
<evidence type="ECO:0000313" key="3">
    <source>
        <dbReference type="Proteomes" id="UP000479710"/>
    </source>
</evidence>
<accession>A0A6G1D6J5</accession>
<gene>
    <name evidence="2" type="ORF">E2562_022880</name>
</gene>
<evidence type="ECO:0000313" key="2">
    <source>
        <dbReference type="EMBL" id="KAF0908020.1"/>
    </source>
</evidence>
<proteinExistence type="predicted"/>
<name>A0A6G1D6J5_9ORYZ</name>
<organism evidence="2 3">
    <name type="scientific">Oryza meyeriana var. granulata</name>
    <dbReference type="NCBI Taxonomy" id="110450"/>
    <lineage>
        <taxon>Eukaryota</taxon>
        <taxon>Viridiplantae</taxon>
        <taxon>Streptophyta</taxon>
        <taxon>Embryophyta</taxon>
        <taxon>Tracheophyta</taxon>
        <taxon>Spermatophyta</taxon>
        <taxon>Magnoliopsida</taxon>
        <taxon>Liliopsida</taxon>
        <taxon>Poales</taxon>
        <taxon>Poaceae</taxon>
        <taxon>BOP clade</taxon>
        <taxon>Oryzoideae</taxon>
        <taxon>Oryzeae</taxon>
        <taxon>Oryzinae</taxon>
        <taxon>Oryza</taxon>
        <taxon>Oryza meyeriana</taxon>
    </lineage>
</organism>
<feature type="region of interest" description="Disordered" evidence="1">
    <location>
        <begin position="1"/>
        <end position="75"/>
    </location>
</feature>
<dbReference type="EMBL" id="SPHZ02000007">
    <property type="protein sequence ID" value="KAF0908020.1"/>
    <property type="molecule type" value="Genomic_DNA"/>
</dbReference>
<protein>
    <submittedName>
        <fullName evidence="2">Uncharacterized protein</fullName>
    </submittedName>
</protein>
<dbReference type="Proteomes" id="UP000479710">
    <property type="component" value="Unassembled WGS sequence"/>
</dbReference>
<evidence type="ECO:0000256" key="1">
    <source>
        <dbReference type="SAM" id="MobiDB-lite"/>
    </source>
</evidence>
<reference evidence="2 3" key="1">
    <citation type="submission" date="2019-11" db="EMBL/GenBank/DDBJ databases">
        <title>Whole genome sequence of Oryza granulata.</title>
        <authorList>
            <person name="Li W."/>
        </authorList>
    </citation>
    <scope>NUCLEOTIDE SEQUENCE [LARGE SCALE GENOMIC DNA]</scope>
    <source>
        <strain evidence="3">cv. Menghai</strain>
        <tissue evidence="2">Leaf</tissue>
    </source>
</reference>
<comment type="caution">
    <text evidence="2">The sequence shown here is derived from an EMBL/GenBank/DDBJ whole genome shotgun (WGS) entry which is preliminary data.</text>
</comment>